<accession>A0A644Z6Z5</accession>
<dbReference type="InterPro" id="IPR016040">
    <property type="entry name" value="NAD(P)-bd_dom"/>
</dbReference>
<feature type="domain" description="NAD(P)-binding" evidence="1">
    <location>
        <begin position="8"/>
        <end position="55"/>
    </location>
</feature>
<dbReference type="InterPro" id="IPR036291">
    <property type="entry name" value="NAD(P)-bd_dom_sf"/>
</dbReference>
<dbReference type="EC" id="4.2.1.46" evidence="2"/>
<reference evidence="2" key="1">
    <citation type="submission" date="2019-08" db="EMBL/GenBank/DDBJ databases">
        <authorList>
            <person name="Kucharzyk K."/>
            <person name="Murdoch R.W."/>
            <person name="Higgins S."/>
            <person name="Loffler F."/>
        </authorList>
    </citation>
    <scope>NUCLEOTIDE SEQUENCE</scope>
</reference>
<dbReference type="AlphaFoldDB" id="A0A644Z6Z5"/>
<comment type="caution">
    <text evidence="2">The sequence shown here is derived from an EMBL/GenBank/DDBJ whole genome shotgun (WGS) entry which is preliminary data.</text>
</comment>
<gene>
    <name evidence="2" type="primary">rfbB_17</name>
    <name evidence="2" type="ORF">SDC9_83225</name>
</gene>
<keyword evidence="2" id="KW-0456">Lyase</keyword>
<dbReference type="SUPFAM" id="SSF51735">
    <property type="entry name" value="NAD(P)-binding Rossmann-fold domains"/>
    <property type="match status" value="1"/>
</dbReference>
<name>A0A644Z6Z5_9ZZZZ</name>
<protein>
    <submittedName>
        <fullName evidence="2">dTDP-glucose 4,6-dehydratase</fullName>
        <ecNumber evidence="2">4.2.1.46</ecNumber>
    </submittedName>
</protein>
<dbReference type="PANTHER" id="PTHR43000">
    <property type="entry name" value="DTDP-D-GLUCOSE 4,6-DEHYDRATASE-RELATED"/>
    <property type="match status" value="1"/>
</dbReference>
<evidence type="ECO:0000259" key="1">
    <source>
        <dbReference type="Pfam" id="PF16363"/>
    </source>
</evidence>
<dbReference type="Gene3D" id="3.90.25.10">
    <property type="entry name" value="UDP-galactose 4-epimerase, domain 1"/>
    <property type="match status" value="1"/>
</dbReference>
<dbReference type="GO" id="GO:0008460">
    <property type="term" value="F:dTDP-glucose 4,6-dehydratase activity"/>
    <property type="evidence" value="ECO:0007669"/>
    <property type="project" value="UniProtKB-EC"/>
</dbReference>
<dbReference type="Gene3D" id="3.40.50.720">
    <property type="entry name" value="NAD(P)-binding Rossmann-like Domain"/>
    <property type="match status" value="1"/>
</dbReference>
<organism evidence="2">
    <name type="scientific">bioreactor metagenome</name>
    <dbReference type="NCBI Taxonomy" id="1076179"/>
    <lineage>
        <taxon>unclassified sequences</taxon>
        <taxon>metagenomes</taxon>
        <taxon>ecological metagenomes</taxon>
    </lineage>
</organism>
<dbReference type="EMBL" id="VSSQ01007669">
    <property type="protein sequence ID" value="MPM36626.1"/>
    <property type="molecule type" value="Genomic_DNA"/>
</dbReference>
<proteinExistence type="predicted"/>
<dbReference type="Pfam" id="PF16363">
    <property type="entry name" value="GDP_Man_Dehyd"/>
    <property type="match status" value="1"/>
</dbReference>
<evidence type="ECO:0000313" key="2">
    <source>
        <dbReference type="EMBL" id="MPM36626.1"/>
    </source>
</evidence>
<sequence>MDRKLGREPGESAKLITYVKDRAGHDLRYAIDSLKLQRELGWKPSLQFEEGLEKTVDWYLANQEWMDNVTSGQYQSYYQKQYEQR</sequence>